<keyword evidence="4" id="KW-0812">Transmembrane</keyword>
<comment type="caution">
    <text evidence="19">The sequence shown here is derived from an EMBL/GenBank/DDBJ whole genome shotgun (WGS) entry which is preliminary data.</text>
</comment>
<feature type="region of interest" description="Disordered" evidence="16">
    <location>
        <begin position="510"/>
        <end position="530"/>
    </location>
</feature>
<evidence type="ECO:0000256" key="5">
    <source>
        <dbReference type="ARBA" id="ARBA00022801"/>
    </source>
</evidence>
<name>A0A812QWZ3_9DINO</name>
<dbReference type="Pfam" id="PF00150">
    <property type="entry name" value="Cellulase"/>
    <property type="match status" value="1"/>
</dbReference>
<keyword evidence="20" id="KW-1185">Reference proteome</keyword>
<dbReference type="Gene3D" id="3.20.20.80">
    <property type="entry name" value="Glycosidases"/>
    <property type="match status" value="1"/>
</dbReference>
<dbReference type="InterPro" id="IPR001466">
    <property type="entry name" value="Beta-lactam-related"/>
</dbReference>
<dbReference type="InterPro" id="IPR012338">
    <property type="entry name" value="Beta-lactam/transpept-like"/>
</dbReference>
<dbReference type="GO" id="GO:0004338">
    <property type="term" value="F:glucan exo-1,3-beta-glucosidase activity"/>
    <property type="evidence" value="ECO:0007669"/>
    <property type="project" value="UniProtKB-EC"/>
</dbReference>
<evidence type="ECO:0000256" key="11">
    <source>
        <dbReference type="ARBA" id="ARBA00023316"/>
    </source>
</evidence>
<dbReference type="SUPFAM" id="SSF56601">
    <property type="entry name" value="beta-lactamase/transpeptidase-like"/>
    <property type="match status" value="1"/>
</dbReference>
<dbReference type="Proteomes" id="UP000601435">
    <property type="component" value="Unassembled WGS sequence"/>
</dbReference>
<dbReference type="AlphaFoldDB" id="A0A812QWZ3"/>
<dbReference type="PANTHER" id="PTHR31297:SF34">
    <property type="entry name" value="GLUCAN 1,3-BETA-GLUCOSIDASE 2"/>
    <property type="match status" value="1"/>
</dbReference>
<evidence type="ECO:0000256" key="10">
    <source>
        <dbReference type="ARBA" id="ARBA00023295"/>
    </source>
</evidence>
<accession>A0A812QWZ3</accession>
<evidence type="ECO:0000256" key="15">
    <source>
        <dbReference type="ARBA" id="ARBA00041260"/>
    </source>
</evidence>
<dbReference type="Gene3D" id="3.40.710.10">
    <property type="entry name" value="DD-peptidase/beta-lactamase superfamily"/>
    <property type="match status" value="1"/>
</dbReference>
<keyword evidence="9" id="KW-0325">Glycoprotein</keyword>
<dbReference type="InterPro" id="IPR001547">
    <property type="entry name" value="Glyco_hydro_5"/>
</dbReference>
<dbReference type="GO" id="GO:0005576">
    <property type="term" value="C:extracellular region"/>
    <property type="evidence" value="ECO:0007669"/>
    <property type="project" value="TreeGrafter"/>
</dbReference>
<evidence type="ECO:0000256" key="7">
    <source>
        <dbReference type="ARBA" id="ARBA00022989"/>
    </source>
</evidence>
<evidence type="ECO:0000256" key="4">
    <source>
        <dbReference type="ARBA" id="ARBA00022692"/>
    </source>
</evidence>
<gene>
    <name evidence="19" type="primary">exgA</name>
    <name evidence="19" type="ORF">SNEC2469_LOCUS11226</name>
</gene>
<evidence type="ECO:0000259" key="18">
    <source>
        <dbReference type="Pfam" id="PF00150"/>
    </source>
</evidence>
<evidence type="ECO:0000256" key="1">
    <source>
        <dbReference type="ARBA" id="ARBA00004401"/>
    </source>
</evidence>
<dbReference type="Pfam" id="PF00144">
    <property type="entry name" value="Beta-lactamase"/>
    <property type="match status" value="1"/>
</dbReference>
<keyword evidence="8" id="KW-0472">Membrane</keyword>
<comment type="similarity">
    <text evidence="2">Belongs to the glycosyl hydrolase 5 (cellulase A) family.</text>
</comment>
<sequence length="996" mass="110405">MEDLQAGVRKAKSLQMDPQPLRAAAGRLKSQVDSGRLPGAMTCAVKEGHVIHFEAHGFSDLAGQMAMNSRTLFRLYSQTKPVLVVGFLILFERGEVLLDDPVEKYLPEFKDAAVGPQRKPLSRPILVRDLLAHTSGIGFGPGFGYEAENDYESTYVGLVKKVDAGEIHSLAEWCEELAKIPLRFQPGKDWGYGYSSDVLGRLIEVLTKKRLDDFLKEEVLEPLGMANTFFAVPEEQAAKLAALYKREPWHGKAKTVRFVTSDVGGSGIMEDLSRNVLARPEVDKSSVHAMPTSVFLHGGPASKVIQGGGCICSVAGGLVSNFADCSRFFQMIVNNGELDGVRLLKAATVQLLGRDWLNEFTTEKRRRPLWVWNTPGIGFSPLGQIGVKFKGANRRTVGSQLHTVHWGGAGGSGYMLNWPHRLVVLTYSGVVFDTDTQKTMWRAAFGSLRRGGAKPVASVFQEESKDPRDSQVVFCFGSDAVCLYLQATCALAIQKGKQACETSASAFPMTLGSSEPSQTQSTQPEDVPSHSEEVVRLALSTLASALAQANGGHSERLGPALCAALRKEGATKRPLAACATGSPAEDVVLARVRTLSLCAVAYWREVSQDLGRAASSLSRFLEQQRHLYWKRPPYRGVNLGGWLLLEPGPSHELFQTFGPEATCEWRLLDKMRKHFGTQKTIEAIQAHRASFISEEDFRNIRSMGFNAVRIPFGYWIVTGPAKGELYVGPGLDLLDRALTWCQRLGLQALLDLHGAPGGESGEKPCGRERKDWRWEHWRLDESIEALRVIARRYKGHPAVSGIAVCNEPSEKVPADVLCQFYDEAVRTIRTFMPPDEVSIVLPVYRTERLDEIWRLWNRVLDGFASHANVAFDLHLYHCFGAWWQRQGLGSHLRMTKRHRKILRRVPAVVGEWSLALPDRALAQTDIEEAQDQAYKAFAAAQLDAYSHASHGWFFWNWCDSPAHHPGWDARTCFQRHWLAQADLCKSGAPLIPVGGV</sequence>
<comment type="subcellular location">
    <subcellularLocation>
        <location evidence="1">Cell membrane</location>
        <topology evidence="1">Single-pass type II membrane protein</topology>
    </subcellularLocation>
</comment>
<reference evidence="19" key="1">
    <citation type="submission" date="2021-02" db="EMBL/GenBank/DDBJ databases">
        <authorList>
            <person name="Dougan E. K."/>
            <person name="Rhodes N."/>
            <person name="Thang M."/>
            <person name="Chan C."/>
        </authorList>
    </citation>
    <scope>NUCLEOTIDE SEQUENCE</scope>
</reference>
<keyword evidence="10" id="KW-0326">Glycosidase</keyword>
<evidence type="ECO:0000256" key="6">
    <source>
        <dbReference type="ARBA" id="ARBA00022968"/>
    </source>
</evidence>
<evidence type="ECO:0000256" key="16">
    <source>
        <dbReference type="SAM" id="MobiDB-lite"/>
    </source>
</evidence>
<evidence type="ECO:0000256" key="3">
    <source>
        <dbReference type="ARBA" id="ARBA00022475"/>
    </source>
</evidence>
<comment type="function">
    <text evidence="13">Glucosidase involved in the degradation of cellulosic biomass. Active on lichenan.</text>
</comment>
<organism evidence="19 20">
    <name type="scientific">Symbiodinium necroappetens</name>
    <dbReference type="NCBI Taxonomy" id="1628268"/>
    <lineage>
        <taxon>Eukaryota</taxon>
        <taxon>Sar</taxon>
        <taxon>Alveolata</taxon>
        <taxon>Dinophyceae</taxon>
        <taxon>Suessiales</taxon>
        <taxon>Symbiodiniaceae</taxon>
        <taxon>Symbiodinium</taxon>
    </lineage>
</organism>
<comment type="catalytic activity">
    <reaction evidence="12">
        <text>Successive hydrolysis of beta-D-glucose units from the non-reducing ends of (1-&gt;3)-beta-D-glucans, releasing alpha-glucose.</text>
        <dbReference type="EC" id="3.2.1.58"/>
    </reaction>
</comment>
<dbReference type="GO" id="GO:0009986">
    <property type="term" value="C:cell surface"/>
    <property type="evidence" value="ECO:0007669"/>
    <property type="project" value="TreeGrafter"/>
</dbReference>
<dbReference type="GO" id="GO:0009251">
    <property type="term" value="P:glucan catabolic process"/>
    <property type="evidence" value="ECO:0007669"/>
    <property type="project" value="TreeGrafter"/>
</dbReference>
<dbReference type="OrthoDB" id="413024at2759"/>
<keyword evidence="6" id="KW-0735">Signal-anchor</keyword>
<feature type="domain" description="Glycoside hydrolase family 5" evidence="18">
    <location>
        <begin position="692"/>
        <end position="959"/>
    </location>
</feature>
<evidence type="ECO:0000259" key="17">
    <source>
        <dbReference type="Pfam" id="PF00144"/>
    </source>
</evidence>
<dbReference type="EMBL" id="CAJNJA010017808">
    <property type="protein sequence ID" value="CAE7408438.1"/>
    <property type="molecule type" value="Genomic_DNA"/>
</dbReference>
<evidence type="ECO:0000313" key="20">
    <source>
        <dbReference type="Proteomes" id="UP000601435"/>
    </source>
</evidence>
<feature type="domain" description="Beta-lactamase-related" evidence="17">
    <location>
        <begin position="28"/>
        <end position="426"/>
    </location>
</feature>
<dbReference type="PANTHER" id="PTHR31297">
    <property type="entry name" value="GLUCAN ENDO-1,6-BETA-GLUCOSIDASE B"/>
    <property type="match status" value="1"/>
</dbReference>
<dbReference type="InterPro" id="IPR050386">
    <property type="entry name" value="Glycosyl_hydrolase_5"/>
</dbReference>
<evidence type="ECO:0000256" key="9">
    <source>
        <dbReference type="ARBA" id="ARBA00023180"/>
    </source>
</evidence>
<proteinExistence type="inferred from homology"/>
<keyword evidence="7" id="KW-1133">Transmembrane helix</keyword>
<feature type="compositionally biased region" description="Low complexity" evidence="16">
    <location>
        <begin position="513"/>
        <end position="525"/>
    </location>
</feature>
<keyword evidence="5" id="KW-0378">Hydrolase</keyword>
<dbReference type="InterPro" id="IPR017853">
    <property type="entry name" value="GH"/>
</dbReference>
<protein>
    <recommendedName>
        <fullName evidence="14">glucan 1,3-beta-glucosidase</fullName>
        <ecNumber evidence="14">3.2.1.58</ecNumber>
    </recommendedName>
    <alternativeName>
        <fullName evidence="15">Exo-1,3-beta-glucanase D</fullName>
    </alternativeName>
</protein>
<evidence type="ECO:0000256" key="14">
    <source>
        <dbReference type="ARBA" id="ARBA00038929"/>
    </source>
</evidence>
<dbReference type="SUPFAM" id="SSF51445">
    <property type="entry name" value="(Trans)glycosidases"/>
    <property type="match status" value="1"/>
</dbReference>
<dbReference type="GO" id="GO:0005886">
    <property type="term" value="C:plasma membrane"/>
    <property type="evidence" value="ECO:0007669"/>
    <property type="project" value="UniProtKB-SubCell"/>
</dbReference>
<evidence type="ECO:0000256" key="13">
    <source>
        <dbReference type="ARBA" id="ARBA00037126"/>
    </source>
</evidence>
<dbReference type="EC" id="3.2.1.58" evidence="14"/>
<keyword evidence="11" id="KW-0961">Cell wall biogenesis/degradation</keyword>
<evidence type="ECO:0000313" key="19">
    <source>
        <dbReference type="EMBL" id="CAE7408438.1"/>
    </source>
</evidence>
<dbReference type="GO" id="GO:0071555">
    <property type="term" value="P:cell wall organization"/>
    <property type="evidence" value="ECO:0007669"/>
    <property type="project" value="UniProtKB-KW"/>
</dbReference>
<keyword evidence="3" id="KW-1003">Cell membrane</keyword>
<evidence type="ECO:0000256" key="8">
    <source>
        <dbReference type="ARBA" id="ARBA00023136"/>
    </source>
</evidence>
<evidence type="ECO:0000256" key="12">
    <source>
        <dbReference type="ARBA" id="ARBA00036824"/>
    </source>
</evidence>
<evidence type="ECO:0000256" key="2">
    <source>
        <dbReference type="ARBA" id="ARBA00005641"/>
    </source>
</evidence>